<dbReference type="AlphaFoldDB" id="A0ABD0UPU8"/>
<protein>
    <submittedName>
        <fullName evidence="3">Uncharacterized protein</fullName>
    </submittedName>
</protein>
<keyword evidence="2" id="KW-0732">Signal</keyword>
<dbReference type="Proteomes" id="UP001552299">
    <property type="component" value="Unassembled WGS sequence"/>
</dbReference>
<sequence length="253" mass="29511">MKFVVFFKCLIWIQFITWPSFDINMCILLGVSPFSEFGCSSPDKSIDATLWDSGCLMEKMFPSMIRFLEDEVVHYPELDAVTDDILDLHVNQIIAESDWDINKRFIILSHRVNAIRENTKMRWSIQSNIHVTTLNRHKPIHRANNFTDPRFKRNKIINDRNFIIRSTNIRIKSEKGTNNHIGHARDKPLNNALPGFTRRTHSQSNRQQQGCLHNQISNHRVTNHGRRHADAKEEEDEAPDVENGWRKAARAKS</sequence>
<feature type="compositionally biased region" description="Polar residues" evidence="1">
    <location>
        <begin position="202"/>
        <end position="220"/>
    </location>
</feature>
<evidence type="ECO:0000313" key="4">
    <source>
        <dbReference type="Proteomes" id="UP001552299"/>
    </source>
</evidence>
<accession>A0ABD0UPU8</accession>
<proteinExistence type="predicted"/>
<evidence type="ECO:0000256" key="1">
    <source>
        <dbReference type="SAM" id="MobiDB-lite"/>
    </source>
</evidence>
<evidence type="ECO:0000256" key="2">
    <source>
        <dbReference type="SAM" id="SignalP"/>
    </source>
</evidence>
<gene>
    <name evidence="3" type="ORF">M5K25_015288</name>
</gene>
<reference evidence="3 4" key="1">
    <citation type="journal article" date="2024" name="Plant Biotechnol. J.">
        <title>Dendrobium thyrsiflorum genome and its molecular insights into genes involved in important horticultural traits.</title>
        <authorList>
            <person name="Chen B."/>
            <person name="Wang J.Y."/>
            <person name="Zheng P.J."/>
            <person name="Li K.L."/>
            <person name="Liang Y.M."/>
            <person name="Chen X.F."/>
            <person name="Zhang C."/>
            <person name="Zhao X."/>
            <person name="He X."/>
            <person name="Zhang G.Q."/>
            <person name="Liu Z.J."/>
            <person name="Xu Q."/>
        </authorList>
    </citation>
    <scope>NUCLEOTIDE SEQUENCE [LARGE SCALE GENOMIC DNA]</scope>
    <source>
        <strain evidence="3">GZMU011</strain>
    </source>
</reference>
<feature type="signal peptide" evidence="2">
    <location>
        <begin position="1"/>
        <end position="22"/>
    </location>
</feature>
<organism evidence="3 4">
    <name type="scientific">Dendrobium thyrsiflorum</name>
    <name type="common">Pinecone-like raceme dendrobium</name>
    <name type="synonym">Orchid</name>
    <dbReference type="NCBI Taxonomy" id="117978"/>
    <lineage>
        <taxon>Eukaryota</taxon>
        <taxon>Viridiplantae</taxon>
        <taxon>Streptophyta</taxon>
        <taxon>Embryophyta</taxon>
        <taxon>Tracheophyta</taxon>
        <taxon>Spermatophyta</taxon>
        <taxon>Magnoliopsida</taxon>
        <taxon>Liliopsida</taxon>
        <taxon>Asparagales</taxon>
        <taxon>Orchidaceae</taxon>
        <taxon>Epidendroideae</taxon>
        <taxon>Malaxideae</taxon>
        <taxon>Dendrobiinae</taxon>
        <taxon>Dendrobium</taxon>
    </lineage>
</organism>
<feature type="compositionally biased region" description="Basic and acidic residues" evidence="1">
    <location>
        <begin position="178"/>
        <end position="188"/>
    </location>
</feature>
<comment type="caution">
    <text evidence="3">The sequence shown here is derived from an EMBL/GenBank/DDBJ whole genome shotgun (WGS) entry which is preliminary data.</text>
</comment>
<dbReference type="EMBL" id="JANQDX010000012">
    <property type="protein sequence ID" value="KAL0914899.1"/>
    <property type="molecule type" value="Genomic_DNA"/>
</dbReference>
<name>A0ABD0UPU8_DENTH</name>
<feature type="region of interest" description="Disordered" evidence="1">
    <location>
        <begin position="178"/>
        <end position="253"/>
    </location>
</feature>
<keyword evidence="4" id="KW-1185">Reference proteome</keyword>
<feature type="chain" id="PRO_5044753600" evidence="2">
    <location>
        <begin position="23"/>
        <end position="253"/>
    </location>
</feature>
<evidence type="ECO:0000313" key="3">
    <source>
        <dbReference type="EMBL" id="KAL0914899.1"/>
    </source>
</evidence>